<name>A0ABW5FMP2_9PSEU</name>
<protein>
    <submittedName>
        <fullName evidence="2">AcVLRF1 family peptidyl-tRNA hydrolase</fullName>
    </submittedName>
</protein>
<dbReference type="Pfam" id="PF18859">
    <property type="entry name" value="acVLRF1"/>
    <property type="match status" value="1"/>
</dbReference>
<organism evidence="2 3">
    <name type="scientific">Amycolatopsis pigmentata</name>
    <dbReference type="NCBI Taxonomy" id="450801"/>
    <lineage>
        <taxon>Bacteria</taxon>
        <taxon>Bacillati</taxon>
        <taxon>Actinomycetota</taxon>
        <taxon>Actinomycetes</taxon>
        <taxon>Pseudonocardiales</taxon>
        <taxon>Pseudonocardiaceae</taxon>
        <taxon>Amycolatopsis</taxon>
    </lineage>
</organism>
<keyword evidence="3" id="KW-1185">Reference proteome</keyword>
<reference evidence="3" key="1">
    <citation type="journal article" date="2019" name="Int. J. Syst. Evol. Microbiol.">
        <title>The Global Catalogue of Microorganisms (GCM) 10K type strain sequencing project: providing services to taxonomists for standard genome sequencing and annotation.</title>
        <authorList>
            <consortium name="The Broad Institute Genomics Platform"/>
            <consortium name="The Broad Institute Genome Sequencing Center for Infectious Disease"/>
            <person name="Wu L."/>
            <person name="Ma J."/>
        </authorList>
    </citation>
    <scope>NUCLEOTIDE SEQUENCE [LARGE SCALE GENOMIC DNA]</scope>
    <source>
        <strain evidence="3">CGMCC 4.7645</strain>
    </source>
</reference>
<feature type="domain" description="Actinobacteria/chloroflexi VLRF1 release factor" evidence="1">
    <location>
        <begin position="82"/>
        <end position="213"/>
    </location>
</feature>
<dbReference type="Gene3D" id="3.30.420.60">
    <property type="entry name" value="eRF1 domain 2"/>
    <property type="match status" value="1"/>
</dbReference>
<dbReference type="InterPro" id="IPR040783">
    <property type="entry name" value="VLRF1"/>
</dbReference>
<dbReference type="Proteomes" id="UP001597417">
    <property type="component" value="Unassembled WGS sequence"/>
</dbReference>
<gene>
    <name evidence="2" type="ORF">ACFSXZ_07215</name>
</gene>
<evidence type="ECO:0000313" key="2">
    <source>
        <dbReference type="EMBL" id="MFD2416113.1"/>
    </source>
</evidence>
<proteinExistence type="predicted"/>
<evidence type="ECO:0000313" key="3">
    <source>
        <dbReference type="Proteomes" id="UP001597417"/>
    </source>
</evidence>
<dbReference type="NCBIfam" id="NF041024">
    <property type="entry name" value="acVLRF1_NCBI"/>
    <property type="match status" value="1"/>
</dbReference>
<dbReference type="InterPro" id="IPR042226">
    <property type="entry name" value="eFR1_2_sf"/>
</dbReference>
<keyword evidence="2" id="KW-0378">Hydrolase</keyword>
<dbReference type="SUPFAM" id="SSF53137">
    <property type="entry name" value="Translational machinery components"/>
    <property type="match status" value="1"/>
</dbReference>
<dbReference type="GO" id="GO:0016787">
    <property type="term" value="F:hydrolase activity"/>
    <property type="evidence" value="ECO:0007669"/>
    <property type="project" value="UniProtKB-KW"/>
</dbReference>
<dbReference type="EMBL" id="JBHUKR010000004">
    <property type="protein sequence ID" value="MFD2416113.1"/>
    <property type="molecule type" value="Genomic_DNA"/>
</dbReference>
<evidence type="ECO:0000259" key="1">
    <source>
        <dbReference type="Pfam" id="PF18859"/>
    </source>
</evidence>
<comment type="caution">
    <text evidence="2">The sequence shown here is derived from an EMBL/GenBank/DDBJ whole genome shotgun (WGS) entry which is preliminary data.</text>
</comment>
<dbReference type="RefSeq" id="WP_378262530.1">
    <property type="nucleotide sequence ID" value="NZ_JBHUKR010000004.1"/>
</dbReference>
<sequence length="221" mass="23641">MSRVREAAGGGRLVEVSPARLAGWFDRFAQRNDGISSTEATPDQVVVTGRNGTVATAAVPFPPLSGTGPPTVRLGVHARRERRIGLLLVRLGAHSVGVAEGGKVVVSRTDRHRVHGRSAAGGWSQQRFARRREGQARQALRATAEDVLEVLGPRLGELDAVVLGGDRRALDELRADDALAGVFALAVPRVLELGEPRRSLLDEAAERARAVEILVRDPGPR</sequence>
<accession>A0ABW5FMP2</accession>